<name>A0A2H0YNU0_9BACT</name>
<protein>
    <submittedName>
        <fullName evidence="1">Uncharacterized protein</fullName>
    </submittedName>
</protein>
<evidence type="ECO:0000313" key="2">
    <source>
        <dbReference type="Proteomes" id="UP000231472"/>
    </source>
</evidence>
<dbReference type="AlphaFoldDB" id="A0A2H0YNU0"/>
<dbReference type="EMBL" id="PEYC01000027">
    <property type="protein sequence ID" value="PIS40130.1"/>
    <property type="molecule type" value="Genomic_DNA"/>
</dbReference>
<accession>A0A2H0YNU0</accession>
<evidence type="ECO:0000313" key="1">
    <source>
        <dbReference type="EMBL" id="PIS40130.1"/>
    </source>
</evidence>
<dbReference type="Proteomes" id="UP000231472">
    <property type="component" value="Unassembled WGS sequence"/>
</dbReference>
<dbReference type="Pfam" id="PF18780">
    <property type="entry name" value="HNH_repeat"/>
    <property type="match status" value="1"/>
</dbReference>
<proteinExistence type="predicted"/>
<reference evidence="2" key="1">
    <citation type="submission" date="2017-09" db="EMBL/GenBank/DDBJ databases">
        <title>Depth-based differentiation of microbial function through sediment-hosted aquifers and enrichment of novel symbionts in the deep terrestrial subsurface.</title>
        <authorList>
            <person name="Probst A.J."/>
            <person name="Ladd B."/>
            <person name="Jarett J.K."/>
            <person name="Geller-Mcgrath D.E."/>
            <person name="Sieber C.M.K."/>
            <person name="Emerson J.B."/>
            <person name="Anantharaman K."/>
            <person name="Thomas B.C."/>
            <person name="Malmstrom R."/>
            <person name="Stieglmeier M."/>
            <person name="Klingl A."/>
            <person name="Woyke T."/>
            <person name="Ryan C.M."/>
            <person name="Banfield J.F."/>
        </authorList>
    </citation>
    <scope>NUCLEOTIDE SEQUENCE [LARGE SCALE GENOMIC DNA]</scope>
</reference>
<organism evidence="1 2">
    <name type="scientific">Candidatus Nealsonbacteria bacterium CG08_land_8_20_14_0_20_36_22</name>
    <dbReference type="NCBI Taxonomy" id="1974704"/>
    <lineage>
        <taxon>Bacteria</taxon>
        <taxon>Candidatus Nealsoniibacteriota</taxon>
    </lineage>
</organism>
<gene>
    <name evidence="1" type="ORF">COT32_01410</name>
</gene>
<comment type="caution">
    <text evidence="1">The sequence shown here is derived from an EMBL/GenBank/DDBJ whole genome shotgun (WGS) entry which is preliminary data.</text>
</comment>
<sequence length="300" mass="35698">MNLVKVKCAFCRKEFFRNKGRFNEAKKFNWKQYCSRKCLSKDRLKKQILFCENCDKRFERTPHEVSPHNYCSQSCAAIVNNKRYPRKRLKPKLKTCVVCKKQFKKSINKKYCSMKCRNYAERYTPEELLNIINRTAQKLKRVPARREFLRGIDKACVRFFGSWNNAIIAAGLQPNRSHSQRMYKRTITKALDGHLCDSISEALIDNWFKKNNIFHEKNVPYPKTKHRAGWVILAGNQKIFIEYFGLANDSPRYDRSIIKKKKICKKYNLALIPIYPTDLYPKNLLNIKLREKFKDFIDEI</sequence>
<dbReference type="InterPro" id="IPR041025">
    <property type="entry name" value="HNH_repeat"/>
</dbReference>